<protein>
    <submittedName>
        <fullName evidence="2">Uncharacterized protein</fullName>
    </submittedName>
</protein>
<gene>
    <name evidence="2" type="ORF">S01H1_75336</name>
</gene>
<evidence type="ECO:0000256" key="1">
    <source>
        <dbReference type="SAM" id="Coils"/>
    </source>
</evidence>
<name>X0XZ94_9ZZZZ</name>
<organism evidence="2">
    <name type="scientific">marine sediment metagenome</name>
    <dbReference type="NCBI Taxonomy" id="412755"/>
    <lineage>
        <taxon>unclassified sequences</taxon>
        <taxon>metagenomes</taxon>
        <taxon>ecological metagenomes</taxon>
    </lineage>
</organism>
<feature type="non-terminal residue" evidence="2">
    <location>
        <position position="1"/>
    </location>
</feature>
<evidence type="ECO:0000313" key="2">
    <source>
        <dbReference type="EMBL" id="GAG48710.1"/>
    </source>
</evidence>
<reference evidence="2" key="1">
    <citation type="journal article" date="2014" name="Front. Microbiol.">
        <title>High frequency of phylogenetically diverse reductive dehalogenase-homologous genes in deep subseafloor sedimentary metagenomes.</title>
        <authorList>
            <person name="Kawai M."/>
            <person name="Futagami T."/>
            <person name="Toyoda A."/>
            <person name="Takaki Y."/>
            <person name="Nishi S."/>
            <person name="Hori S."/>
            <person name="Arai W."/>
            <person name="Tsubouchi T."/>
            <person name="Morono Y."/>
            <person name="Uchiyama I."/>
            <person name="Ito T."/>
            <person name="Fujiyama A."/>
            <person name="Inagaki F."/>
            <person name="Takami H."/>
        </authorList>
    </citation>
    <scope>NUCLEOTIDE SEQUENCE</scope>
    <source>
        <strain evidence="2">Expedition CK06-06</strain>
    </source>
</reference>
<feature type="coiled-coil region" evidence="1">
    <location>
        <begin position="26"/>
        <end position="60"/>
    </location>
</feature>
<proteinExistence type="predicted"/>
<sequence>VLLSFAELLRQAREAAREKSMSETETVAAERERDEALRECERLTIERDEALRLVEELENAVPSVAKAKRLRAAIQAVDAWIKSDSHWENHEEHQRLKVRAYKAVLEVLDE</sequence>
<dbReference type="AlphaFoldDB" id="X0XZ94"/>
<keyword evidence="1" id="KW-0175">Coiled coil</keyword>
<accession>X0XZ94</accession>
<dbReference type="EMBL" id="BARS01050467">
    <property type="protein sequence ID" value="GAG48710.1"/>
    <property type="molecule type" value="Genomic_DNA"/>
</dbReference>
<comment type="caution">
    <text evidence="2">The sequence shown here is derived from an EMBL/GenBank/DDBJ whole genome shotgun (WGS) entry which is preliminary data.</text>
</comment>